<keyword evidence="2" id="KW-1185">Reference proteome</keyword>
<dbReference type="Gene3D" id="3.60.10.10">
    <property type="entry name" value="Endonuclease/exonuclease/phosphatase"/>
    <property type="match status" value="1"/>
</dbReference>
<sequence length="233" mass="26420">MKLATWNCNQAFRKKQQQLLKLEPDLAVVPECENPAKKGNWAEFTDWRWTGDDPHKGLGVFTRNGITISSTTEITEADHVLHIETSVVDVLAVWAMNDKDNPRQRYIGQVHTVLENHPELVGADTVVAGDFNWNVIWDESPKSQLCGDFGDVRGMLNQNGLYSAYHAVCGDEFGEETEATFYMHKKEERPYHIDYAFVPQGLMESDVEVTVGEYREWIDASDHMPLVVETGSC</sequence>
<protein>
    <recommendedName>
        <fullName evidence="3">Endonuclease/exonuclease/phosphatase domain-containing protein</fullName>
    </recommendedName>
</protein>
<evidence type="ECO:0000313" key="1">
    <source>
        <dbReference type="EMBL" id="ELZ88818.1"/>
    </source>
</evidence>
<evidence type="ECO:0000313" key="2">
    <source>
        <dbReference type="Proteomes" id="UP000011612"/>
    </source>
</evidence>
<organism evidence="1 2">
    <name type="scientific">Haloferax elongans ATCC BAA-1513</name>
    <dbReference type="NCBI Taxonomy" id="1230453"/>
    <lineage>
        <taxon>Archaea</taxon>
        <taxon>Methanobacteriati</taxon>
        <taxon>Methanobacteriota</taxon>
        <taxon>Stenosarchaea group</taxon>
        <taxon>Halobacteria</taxon>
        <taxon>Halobacteriales</taxon>
        <taxon>Haloferacaceae</taxon>
        <taxon>Haloferax</taxon>
    </lineage>
</organism>
<evidence type="ECO:0008006" key="3">
    <source>
        <dbReference type="Google" id="ProtNLM"/>
    </source>
</evidence>
<gene>
    <name evidence="1" type="ORF">C453_01105</name>
</gene>
<dbReference type="OrthoDB" id="262043at2157"/>
<proteinExistence type="predicted"/>
<accession>M0HYK8</accession>
<dbReference type="RefSeq" id="WP_008322127.1">
    <property type="nucleotide sequence ID" value="NZ_AOLK01000005.1"/>
</dbReference>
<name>M0HYK8_HALEO</name>
<dbReference type="EMBL" id="AOLK01000005">
    <property type="protein sequence ID" value="ELZ88818.1"/>
    <property type="molecule type" value="Genomic_DNA"/>
</dbReference>
<comment type="caution">
    <text evidence="1">The sequence shown here is derived from an EMBL/GenBank/DDBJ whole genome shotgun (WGS) entry which is preliminary data.</text>
</comment>
<dbReference type="PATRIC" id="fig|1230453.4.peg.198"/>
<dbReference type="InterPro" id="IPR036691">
    <property type="entry name" value="Endo/exonu/phosph_ase_sf"/>
</dbReference>
<dbReference type="Proteomes" id="UP000011612">
    <property type="component" value="Unassembled WGS sequence"/>
</dbReference>
<reference evidence="1 2" key="1">
    <citation type="journal article" date="2014" name="PLoS Genet.">
        <title>Phylogenetically driven sequencing of extremely halophilic archaea reveals strategies for static and dynamic osmo-response.</title>
        <authorList>
            <person name="Becker E.A."/>
            <person name="Seitzer P.M."/>
            <person name="Tritt A."/>
            <person name="Larsen D."/>
            <person name="Krusor M."/>
            <person name="Yao A.I."/>
            <person name="Wu D."/>
            <person name="Madern D."/>
            <person name="Eisen J.A."/>
            <person name="Darling A.E."/>
            <person name="Facciotti M.T."/>
        </authorList>
    </citation>
    <scope>NUCLEOTIDE SEQUENCE [LARGE SCALE GENOMIC DNA]</scope>
    <source>
        <strain evidence="1 2">ATCC BAA-1513</strain>
    </source>
</reference>
<dbReference type="SUPFAM" id="SSF56219">
    <property type="entry name" value="DNase I-like"/>
    <property type="match status" value="1"/>
</dbReference>
<dbReference type="AlphaFoldDB" id="M0HYK8"/>